<keyword evidence="4" id="KW-1185">Reference proteome</keyword>
<protein>
    <submittedName>
        <fullName evidence="3">Uncharacterized protein</fullName>
    </submittedName>
</protein>
<feature type="compositionally biased region" description="Polar residues" evidence="2">
    <location>
        <begin position="1"/>
        <end position="14"/>
    </location>
</feature>
<dbReference type="AlphaFoldDB" id="A0AAN7TW03"/>
<evidence type="ECO:0000256" key="2">
    <source>
        <dbReference type="SAM" id="MobiDB-lite"/>
    </source>
</evidence>
<dbReference type="InterPro" id="IPR050533">
    <property type="entry name" value="HssA/B-like_chaperone"/>
</dbReference>
<name>A0AAN7TW03_9MYCE</name>
<reference evidence="3 4" key="1">
    <citation type="submission" date="2023-11" db="EMBL/GenBank/DDBJ databases">
        <title>Dfirmibasis_genome.</title>
        <authorList>
            <person name="Edelbroek B."/>
            <person name="Kjellin J."/>
            <person name="Jerlstrom-Hultqvist J."/>
            <person name="Soderbom F."/>
        </authorList>
    </citation>
    <scope>NUCLEOTIDE SEQUENCE [LARGE SCALE GENOMIC DNA]</scope>
    <source>
        <strain evidence="3 4">TNS-C-14</strain>
    </source>
</reference>
<comment type="similarity">
    <text evidence="1">Belongs to the hssA/B family.</text>
</comment>
<evidence type="ECO:0000313" key="4">
    <source>
        <dbReference type="Proteomes" id="UP001344447"/>
    </source>
</evidence>
<dbReference type="Pfam" id="PF05710">
    <property type="entry name" value="Coiled"/>
    <property type="match status" value="3"/>
</dbReference>
<dbReference type="EMBL" id="JAVFKY010000005">
    <property type="protein sequence ID" value="KAK5576518.1"/>
    <property type="molecule type" value="Genomic_DNA"/>
</dbReference>
<dbReference type="InterPro" id="IPR008455">
    <property type="entry name" value="HssA/B-related"/>
</dbReference>
<organism evidence="3 4">
    <name type="scientific">Dictyostelium firmibasis</name>
    <dbReference type="NCBI Taxonomy" id="79012"/>
    <lineage>
        <taxon>Eukaryota</taxon>
        <taxon>Amoebozoa</taxon>
        <taxon>Evosea</taxon>
        <taxon>Eumycetozoa</taxon>
        <taxon>Dictyostelia</taxon>
        <taxon>Dictyosteliales</taxon>
        <taxon>Dictyosteliaceae</taxon>
        <taxon>Dictyostelium</taxon>
    </lineage>
</organism>
<evidence type="ECO:0000256" key="1">
    <source>
        <dbReference type="ARBA" id="ARBA00038086"/>
    </source>
</evidence>
<proteinExistence type="inferred from homology"/>
<dbReference type="PANTHER" id="PTHR31059">
    <property type="entry name" value="HSSA/B-LIKE PROTEIN 1-RELATED-RELATED"/>
    <property type="match status" value="1"/>
</dbReference>
<sequence>MSLLSALTSISKPMNGSSKSNVSSMNGSGLSIGSNSVACGGCGGSGYAPSGLLAIVDVNVNINVNVAAYTTYSHGSCGSALTSISKPMNGSSKSNVSSMNGSGLSMGSNSVACGGCGGSGYAPSGLLAIVDVNVNINVNVAAYTTYSHGSCGSALTSISKPMNGSSKSNVSSMNGSGLSMGSNSVACGGCGGSGYAPSGLLAIVDVNVNINVNVAAYTSTTYSHGSCGCN</sequence>
<dbReference type="Proteomes" id="UP001344447">
    <property type="component" value="Unassembled WGS sequence"/>
</dbReference>
<comment type="caution">
    <text evidence="3">The sequence shown here is derived from an EMBL/GenBank/DDBJ whole genome shotgun (WGS) entry which is preliminary data.</text>
</comment>
<dbReference type="PANTHER" id="PTHR31059:SF5">
    <property type="entry name" value="HSSA_B-LIKE PROTEIN 1-RELATED"/>
    <property type="match status" value="1"/>
</dbReference>
<evidence type="ECO:0000313" key="3">
    <source>
        <dbReference type="EMBL" id="KAK5576518.1"/>
    </source>
</evidence>
<feature type="region of interest" description="Disordered" evidence="2">
    <location>
        <begin position="1"/>
        <end position="22"/>
    </location>
</feature>
<gene>
    <name evidence="3" type="ORF">RB653_007662</name>
</gene>
<accession>A0AAN7TW03</accession>